<name>A0A428Z092_KIBAR</name>
<proteinExistence type="predicted"/>
<dbReference type="RefSeq" id="WP_037250774.1">
    <property type="nucleotide sequence ID" value="NZ_QHKI01000040.1"/>
</dbReference>
<sequence length="98" mass="11105">MSEAVRVQDLDEHRFAVEVKAGEQITHHQVTVPDSLLDDLVIPDVDRDRLVTEAVGYLLERHPGLPTEINLVEVEHADPRFLEELRVRLGGRPVPPEI</sequence>
<dbReference type="AlphaFoldDB" id="A0A428Z092"/>
<evidence type="ECO:0000313" key="2">
    <source>
        <dbReference type="Proteomes" id="UP000287547"/>
    </source>
</evidence>
<dbReference type="EMBL" id="QHKI01000040">
    <property type="protein sequence ID" value="RSM77649.1"/>
    <property type="molecule type" value="Genomic_DNA"/>
</dbReference>
<reference evidence="1 2" key="1">
    <citation type="submission" date="2018-05" db="EMBL/GenBank/DDBJ databases">
        <title>Evolution of GPA BGCs.</title>
        <authorList>
            <person name="Waglechner N."/>
            <person name="Wright G.D."/>
        </authorList>
    </citation>
    <scope>NUCLEOTIDE SEQUENCE [LARGE SCALE GENOMIC DNA]</scope>
    <source>
        <strain evidence="1 2">A82846</strain>
    </source>
</reference>
<accession>A0A428Z092</accession>
<evidence type="ECO:0000313" key="1">
    <source>
        <dbReference type="EMBL" id="RSM77649.1"/>
    </source>
</evidence>
<dbReference type="Proteomes" id="UP000287547">
    <property type="component" value="Unassembled WGS sequence"/>
</dbReference>
<dbReference type="OrthoDB" id="3691141at2"/>
<organism evidence="1 2">
    <name type="scientific">Kibdelosporangium aridum</name>
    <dbReference type="NCBI Taxonomy" id="2030"/>
    <lineage>
        <taxon>Bacteria</taxon>
        <taxon>Bacillati</taxon>
        <taxon>Actinomycetota</taxon>
        <taxon>Actinomycetes</taxon>
        <taxon>Pseudonocardiales</taxon>
        <taxon>Pseudonocardiaceae</taxon>
        <taxon>Kibdelosporangium</taxon>
    </lineage>
</organism>
<comment type="caution">
    <text evidence="1">The sequence shown here is derived from an EMBL/GenBank/DDBJ whole genome shotgun (WGS) entry which is preliminary data.</text>
</comment>
<protein>
    <submittedName>
        <fullName evidence="1">Uncharacterized protein</fullName>
    </submittedName>
</protein>
<gene>
    <name evidence="1" type="ORF">DMH04_34620</name>
</gene>